<evidence type="ECO:0000313" key="2">
    <source>
        <dbReference type="EMBL" id="CAE8642570.1"/>
    </source>
</evidence>
<organism evidence="2 3">
    <name type="scientific">Polarella glacialis</name>
    <name type="common">Dinoflagellate</name>
    <dbReference type="NCBI Taxonomy" id="89957"/>
    <lineage>
        <taxon>Eukaryota</taxon>
        <taxon>Sar</taxon>
        <taxon>Alveolata</taxon>
        <taxon>Dinophyceae</taxon>
        <taxon>Suessiales</taxon>
        <taxon>Suessiaceae</taxon>
        <taxon>Polarella</taxon>
    </lineage>
</organism>
<gene>
    <name evidence="2" type="ORF">PGLA1383_LOCUS57040</name>
</gene>
<evidence type="ECO:0000313" key="3">
    <source>
        <dbReference type="Proteomes" id="UP000654075"/>
    </source>
</evidence>
<keyword evidence="3" id="KW-1185">Reference proteome</keyword>
<accession>A0A813HYQ7</accession>
<dbReference type="AlphaFoldDB" id="A0A813HYQ7"/>
<dbReference type="Proteomes" id="UP000654075">
    <property type="component" value="Unassembled WGS sequence"/>
</dbReference>
<dbReference type="EMBL" id="CAJNNV010033174">
    <property type="protein sequence ID" value="CAE8642570.1"/>
    <property type="molecule type" value="Genomic_DNA"/>
</dbReference>
<comment type="caution">
    <text evidence="2">The sequence shown here is derived from an EMBL/GenBank/DDBJ whole genome shotgun (WGS) entry which is preliminary data.</text>
</comment>
<sequence length="122" mass="13496">VERTRSAKMPSTKPKKGRTTTITGMTDLMEKRPMSHIAYSTPNAELARAAETVRAKGNLGFTGKWDQPPNQSMYRHEYCMNRNASAPSCSIADLEVERSPDLLPGDHPGFSVRRACFLSPGQ</sequence>
<reference evidence="2" key="1">
    <citation type="submission" date="2021-02" db="EMBL/GenBank/DDBJ databases">
        <authorList>
            <person name="Dougan E. K."/>
            <person name="Rhodes N."/>
            <person name="Thang M."/>
            <person name="Chan C."/>
        </authorList>
    </citation>
    <scope>NUCLEOTIDE SEQUENCE</scope>
</reference>
<feature type="non-terminal residue" evidence="2">
    <location>
        <position position="122"/>
    </location>
</feature>
<protein>
    <submittedName>
        <fullName evidence="2">Uncharacterized protein</fullName>
    </submittedName>
</protein>
<name>A0A813HYQ7_POLGL</name>
<evidence type="ECO:0000256" key="1">
    <source>
        <dbReference type="SAM" id="MobiDB-lite"/>
    </source>
</evidence>
<feature type="region of interest" description="Disordered" evidence="1">
    <location>
        <begin position="1"/>
        <end position="20"/>
    </location>
</feature>
<proteinExistence type="predicted"/>